<evidence type="ECO:0000256" key="1">
    <source>
        <dbReference type="SAM" id="Phobius"/>
    </source>
</evidence>
<keyword evidence="1" id="KW-0472">Membrane</keyword>
<evidence type="ECO:0000313" key="5">
    <source>
        <dbReference type="Proteomes" id="UP000503003"/>
    </source>
</evidence>
<dbReference type="RefSeq" id="WP_165313546.1">
    <property type="nucleotide sequence ID" value="NZ_CP049332.1"/>
</dbReference>
<dbReference type="KEGG" id="vzi:G5S32_18030"/>
<dbReference type="Pfam" id="PF07589">
    <property type="entry name" value="PEP-CTERM"/>
    <property type="match status" value="1"/>
</dbReference>
<gene>
    <name evidence="4" type="ORF">G5S32_18030</name>
</gene>
<evidence type="ECO:0000259" key="3">
    <source>
        <dbReference type="Pfam" id="PF07589"/>
    </source>
</evidence>
<evidence type="ECO:0000256" key="2">
    <source>
        <dbReference type="SAM" id="SignalP"/>
    </source>
</evidence>
<dbReference type="NCBIfam" id="TIGR02595">
    <property type="entry name" value="PEP_CTERM"/>
    <property type="match status" value="1"/>
</dbReference>
<keyword evidence="2" id="KW-0732">Signal</keyword>
<evidence type="ECO:0000313" key="4">
    <source>
        <dbReference type="EMBL" id="QIH43880.1"/>
    </source>
</evidence>
<feature type="chain" id="PRO_5026001545" evidence="2">
    <location>
        <begin position="22"/>
        <end position="207"/>
    </location>
</feature>
<reference evidence="4 5" key="1">
    <citation type="submission" date="2020-02" db="EMBL/GenBank/DDBJ databases">
        <title>A complete genome of a marine bacterium Vibrio sp. ZWAL4003 isolated from the mangrove sediment with the ability to degrade polysaccharides.</title>
        <authorList>
            <person name="Wu J."/>
            <person name="Qu W."/>
            <person name="Zeng R."/>
        </authorList>
    </citation>
    <scope>NUCLEOTIDE SEQUENCE [LARGE SCALE GENOMIC DNA]</scope>
    <source>
        <strain evidence="4 5">ZWAL4003</strain>
    </source>
</reference>
<name>A0A6G7CP66_9VIBR</name>
<feature type="domain" description="Ice-binding protein C-terminal" evidence="3">
    <location>
        <begin position="179"/>
        <end position="201"/>
    </location>
</feature>
<accession>A0A6G7CP66</accession>
<keyword evidence="1" id="KW-0812">Transmembrane</keyword>
<feature type="signal peptide" evidence="2">
    <location>
        <begin position="1"/>
        <end position="21"/>
    </location>
</feature>
<dbReference type="InterPro" id="IPR013424">
    <property type="entry name" value="Ice-binding_C"/>
</dbReference>
<protein>
    <submittedName>
        <fullName evidence="4">PEP-CTERM sorting domain-containing protein</fullName>
    </submittedName>
</protein>
<feature type="transmembrane region" description="Helical" evidence="1">
    <location>
        <begin position="182"/>
        <end position="198"/>
    </location>
</feature>
<dbReference type="EMBL" id="CP049332">
    <property type="protein sequence ID" value="QIH43880.1"/>
    <property type="molecule type" value="Genomic_DNA"/>
</dbReference>
<keyword evidence="5" id="KW-1185">Reference proteome</keyword>
<keyword evidence="1" id="KW-1133">Transmembrane helix</keyword>
<proteinExistence type="predicted"/>
<dbReference type="AlphaFoldDB" id="A0A6G7CP66"/>
<dbReference type="Proteomes" id="UP000503003">
    <property type="component" value="Chromosome 2"/>
</dbReference>
<sequence length="207" mass="22531">MKIKNIFWGIPLALFCTFANAGIISFTINQTFSQGGVTDLPSTTISLGGAGSFILDPGFSGDYFDFMFPNSGTFSTTSSEIEGYYFLDSYSLGETLGIGNFGSHISAIGDWDTILVSGLADSIWETSHSGYLGFLTEDSLYGWIDYTFTRTDLTSTITLLNGAYSDVAYADILVGVSEIPEPSSLALFFMGILGFSVWRRRKMNTDI</sequence>
<organism evidence="4 5">
    <name type="scientific">Vibrio ziniensis</name>
    <dbReference type="NCBI Taxonomy" id="2711221"/>
    <lineage>
        <taxon>Bacteria</taxon>
        <taxon>Pseudomonadati</taxon>
        <taxon>Pseudomonadota</taxon>
        <taxon>Gammaproteobacteria</taxon>
        <taxon>Vibrionales</taxon>
        <taxon>Vibrionaceae</taxon>
        <taxon>Vibrio</taxon>
    </lineage>
</organism>